<keyword evidence="5" id="KW-1185">Reference proteome</keyword>
<protein>
    <submittedName>
        <fullName evidence="4">Polysaccharide deacetylase</fullName>
    </submittedName>
</protein>
<dbReference type="PANTHER" id="PTHR34216">
    <property type="match status" value="1"/>
</dbReference>
<dbReference type="Proteomes" id="UP000295293">
    <property type="component" value="Unassembled WGS sequence"/>
</dbReference>
<dbReference type="EMBL" id="SNZH01000007">
    <property type="protein sequence ID" value="TDR43008.1"/>
    <property type="molecule type" value="Genomic_DNA"/>
</dbReference>
<dbReference type="RefSeq" id="WP_166654051.1">
    <property type="nucleotide sequence ID" value="NZ_SNZH01000007.1"/>
</dbReference>
<dbReference type="SUPFAM" id="SSF88713">
    <property type="entry name" value="Glycoside hydrolase/deacetylase"/>
    <property type="match status" value="1"/>
</dbReference>
<organism evidence="4 5">
    <name type="scientific">Tahibacter aquaticus</name>
    <dbReference type="NCBI Taxonomy" id="520092"/>
    <lineage>
        <taxon>Bacteria</taxon>
        <taxon>Pseudomonadati</taxon>
        <taxon>Pseudomonadota</taxon>
        <taxon>Gammaproteobacteria</taxon>
        <taxon>Lysobacterales</taxon>
        <taxon>Rhodanobacteraceae</taxon>
        <taxon>Tahibacter</taxon>
    </lineage>
</organism>
<reference evidence="4 5" key="1">
    <citation type="submission" date="2019-03" db="EMBL/GenBank/DDBJ databases">
        <title>Genomic Encyclopedia of Type Strains, Phase IV (KMG-IV): sequencing the most valuable type-strain genomes for metagenomic binning, comparative biology and taxonomic classification.</title>
        <authorList>
            <person name="Goeker M."/>
        </authorList>
    </citation>
    <scope>NUCLEOTIDE SEQUENCE [LARGE SCALE GENOMIC DNA]</scope>
    <source>
        <strain evidence="4 5">DSM 21667</strain>
    </source>
</reference>
<accession>A0A4R6YW22</accession>
<dbReference type="GO" id="GO:0005576">
    <property type="term" value="C:extracellular region"/>
    <property type="evidence" value="ECO:0007669"/>
    <property type="project" value="UniProtKB-SubCell"/>
</dbReference>
<dbReference type="GO" id="GO:0016810">
    <property type="term" value="F:hydrolase activity, acting on carbon-nitrogen (but not peptide) bonds"/>
    <property type="evidence" value="ECO:0007669"/>
    <property type="project" value="InterPro"/>
</dbReference>
<dbReference type="InterPro" id="IPR011330">
    <property type="entry name" value="Glyco_hydro/deAcase_b/a-brl"/>
</dbReference>
<evidence type="ECO:0000313" key="4">
    <source>
        <dbReference type="EMBL" id="TDR43008.1"/>
    </source>
</evidence>
<name>A0A4R6YW22_9GAMM</name>
<feature type="domain" description="NodB homology" evidence="3">
    <location>
        <begin position="61"/>
        <end position="216"/>
    </location>
</feature>
<evidence type="ECO:0000313" key="5">
    <source>
        <dbReference type="Proteomes" id="UP000295293"/>
    </source>
</evidence>
<evidence type="ECO:0000259" key="3">
    <source>
        <dbReference type="Pfam" id="PF01522"/>
    </source>
</evidence>
<dbReference type="InterPro" id="IPR051398">
    <property type="entry name" value="Polysacch_Deacetylase"/>
</dbReference>
<sequence>MQVPILTYHGVNIAGNDYDGNDHVAFAADLELIHQLGLRIVPVQWVIDRLLGRSERDLNGCVALTCDDGSNFDYYDLDHPVHGLQQGFFSALLDFRRRHGRDAQPDLHLTAFVIADPAARARMDTACLVGRNWMQQEWWRPAQASGLIGIENHSWDHNHPCLDSPGPHDLARGDFFAVANEAQAEFEIEQAQRYIAAQISPQVPRLFCYPFGHVNSFLKDDWLPRRGEQVGLDAAFGDGAVPASLHSERWNVPRYICGWHWKTPDALREILAATLG</sequence>
<dbReference type="PANTHER" id="PTHR34216:SF3">
    <property type="entry name" value="POLY-BETA-1,6-N-ACETYL-D-GLUCOSAMINE N-DEACETYLASE"/>
    <property type="match status" value="1"/>
</dbReference>
<evidence type="ECO:0000256" key="1">
    <source>
        <dbReference type="ARBA" id="ARBA00004613"/>
    </source>
</evidence>
<dbReference type="AlphaFoldDB" id="A0A4R6YW22"/>
<evidence type="ECO:0000256" key="2">
    <source>
        <dbReference type="ARBA" id="ARBA00022729"/>
    </source>
</evidence>
<dbReference type="GO" id="GO:0005975">
    <property type="term" value="P:carbohydrate metabolic process"/>
    <property type="evidence" value="ECO:0007669"/>
    <property type="project" value="InterPro"/>
</dbReference>
<proteinExistence type="predicted"/>
<gene>
    <name evidence="4" type="ORF">DFR29_10712</name>
</gene>
<keyword evidence="2" id="KW-0732">Signal</keyword>
<dbReference type="Pfam" id="PF01522">
    <property type="entry name" value="Polysacc_deac_1"/>
    <property type="match status" value="1"/>
</dbReference>
<dbReference type="InterPro" id="IPR002509">
    <property type="entry name" value="NODB_dom"/>
</dbReference>
<comment type="subcellular location">
    <subcellularLocation>
        <location evidence="1">Secreted</location>
    </subcellularLocation>
</comment>
<dbReference type="Gene3D" id="3.20.20.370">
    <property type="entry name" value="Glycoside hydrolase/deacetylase"/>
    <property type="match status" value="1"/>
</dbReference>
<comment type="caution">
    <text evidence="4">The sequence shown here is derived from an EMBL/GenBank/DDBJ whole genome shotgun (WGS) entry which is preliminary data.</text>
</comment>